<dbReference type="InParanoid" id="A9V181"/>
<feature type="region of interest" description="Disordered" evidence="1">
    <location>
        <begin position="60"/>
        <end position="155"/>
    </location>
</feature>
<proteinExistence type="predicted"/>
<sequence length="277" mass="29463">MGRAKWATGPLTTAEELLQSRMEELKAIRNQAIASKVTIKVKLSKDQTASIEEKAKIAMARMAQQRELEGDKPKRQHKKRAATDHHDVEDLVVQPISPEQRRPAPATVQSRKTTSAPSAVGMSLGRRGPHTPPGTPPPVSDSEEEEAYLEEQKEAMANFGSTLPYAYPGADVVEYPRDVDMTPVASRTNAEGAGHTVTTPPGSDGISTPPGSDGIATPPGSDDEEETFHDPTTPPPDADDDHVPTPPGSDEGGFNPATPPGSDDNGIVTPPDSDDEV</sequence>
<feature type="compositionally biased region" description="Polar residues" evidence="1">
    <location>
        <begin position="196"/>
        <end position="210"/>
    </location>
</feature>
<dbReference type="KEGG" id="mbr:MONBRDRAFT_26050"/>
<evidence type="ECO:0000313" key="3">
    <source>
        <dbReference type="Proteomes" id="UP000001357"/>
    </source>
</evidence>
<accession>A9V181</accession>
<dbReference type="AlphaFoldDB" id="A9V181"/>
<feature type="compositionally biased region" description="Polar residues" evidence="1">
    <location>
        <begin position="107"/>
        <end position="117"/>
    </location>
</feature>
<name>A9V181_MONBE</name>
<evidence type="ECO:0000313" key="2">
    <source>
        <dbReference type="EMBL" id="EDQ88885.1"/>
    </source>
</evidence>
<reference evidence="2 3" key="1">
    <citation type="journal article" date="2008" name="Nature">
        <title>The genome of the choanoflagellate Monosiga brevicollis and the origin of metazoans.</title>
        <authorList>
            <consortium name="JGI Sequencing"/>
            <person name="King N."/>
            <person name="Westbrook M.J."/>
            <person name="Young S.L."/>
            <person name="Kuo A."/>
            <person name="Abedin M."/>
            <person name="Chapman J."/>
            <person name="Fairclough S."/>
            <person name="Hellsten U."/>
            <person name="Isogai Y."/>
            <person name="Letunic I."/>
            <person name="Marr M."/>
            <person name="Pincus D."/>
            <person name="Putnam N."/>
            <person name="Rokas A."/>
            <person name="Wright K.J."/>
            <person name="Zuzow R."/>
            <person name="Dirks W."/>
            <person name="Good M."/>
            <person name="Goodstein D."/>
            <person name="Lemons D."/>
            <person name="Li W."/>
            <person name="Lyons J.B."/>
            <person name="Morris A."/>
            <person name="Nichols S."/>
            <person name="Richter D.J."/>
            <person name="Salamov A."/>
            <person name="Bork P."/>
            <person name="Lim W.A."/>
            <person name="Manning G."/>
            <person name="Miller W.T."/>
            <person name="McGinnis W."/>
            <person name="Shapiro H."/>
            <person name="Tjian R."/>
            <person name="Grigoriev I.V."/>
            <person name="Rokhsar D."/>
        </authorList>
    </citation>
    <scope>NUCLEOTIDE SEQUENCE [LARGE SCALE GENOMIC DNA]</scope>
    <source>
        <strain evidence="3">MX1 / ATCC 50154</strain>
    </source>
</reference>
<feature type="region of interest" description="Disordered" evidence="1">
    <location>
        <begin position="182"/>
        <end position="277"/>
    </location>
</feature>
<feature type="compositionally biased region" description="Basic and acidic residues" evidence="1">
    <location>
        <begin position="64"/>
        <end position="73"/>
    </location>
</feature>
<gene>
    <name evidence="2" type="ORF">MONBRDRAFT_26050</name>
</gene>
<feature type="compositionally biased region" description="Pro residues" evidence="1">
    <location>
        <begin position="130"/>
        <end position="139"/>
    </location>
</feature>
<dbReference type="EMBL" id="CH991553">
    <property type="protein sequence ID" value="EDQ88885.1"/>
    <property type="molecule type" value="Genomic_DNA"/>
</dbReference>
<protein>
    <submittedName>
        <fullName evidence="2">Uncharacterized protein</fullName>
    </submittedName>
</protein>
<evidence type="ECO:0000256" key="1">
    <source>
        <dbReference type="SAM" id="MobiDB-lite"/>
    </source>
</evidence>
<organism evidence="2 3">
    <name type="scientific">Monosiga brevicollis</name>
    <name type="common">Choanoflagellate</name>
    <dbReference type="NCBI Taxonomy" id="81824"/>
    <lineage>
        <taxon>Eukaryota</taxon>
        <taxon>Choanoflagellata</taxon>
        <taxon>Craspedida</taxon>
        <taxon>Salpingoecidae</taxon>
        <taxon>Monosiga</taxon>
    </lineage>
</organism>
<dbReference type="RefSeq" id="XP_001746498.1">
    <property type="nucleotide sequence ID" value="XM_001746446.1"/>
</dbReference>
<dbReference type="GeneID" id="5891577"/>
<dbReference type="Proteomes" id="UP000001357">
    <property type="component" value="Unassembled WGS sequence"/>
</dbReference>
<keyword evidence="3" id="KW-1185">Reference proteome</keyword>